<evidence type="ECO:0000313" key="6">
    <source>
        <dbReference type="EMBL" id="RCS57510.1"/>
    </source>
</evidence>
<dbReference type="PANTHER" id="PTHR30579:SF7">
    <property type="entry name" value="HTH-TYPE TRANSCRIPTIONAL REGULATOR LRHA-RELATED"/>
    <property type="match status" value="1"/>
</dbReference>
<keyword evidence="2" id="KW-0805">Transcription regulation</keyword>
<dbReference type="GO" id="GO:0003677">
    <property type="term" value="F:DNA binding"/>
    <property type="evidence" value="ECO:0007669"/>
    <property type="project" value="UniProtKB-KW"/>
</dbReference>
<comment type="similarity">
    <text evidence="1">Belongs to the LysR transcriptional regulatory family.</text>
</comment>
<keyword evidence="7" id="KW-1185">Reference proteome</keyword>
<dbReference type="InterPro" id="IPR000847">
    <property type="entry name" value="LysR_HTH_N"/>
</dbReference>
<dbReference type="Pfam" id="PF00126">
    <property type="entry name" value="HTH_1"/>
    <property type="match status" value="1"/>
</dbReference>
<evidence type="ECO:0000313" key="7">
    <source>
        <dbReference type="Proteomes" id="UP000252357"/>
    </source>
</evidence>
<dbReference type="InterPro" id="IPR036388">
    <property type="entry name" value="WH-like_DNA-bd_sf"/>
</dbReference>
<evidence type="ECO:0000256" key="1">
    <source>
        <dbReference type="ARBA" id="ARBA00009437"/>
    </source>
</evidence>
<dbReference type="Pfam" id="PF03466">
    <property type="entry name" value="LysR_substrate"/>
    <property type="match status" value="1"/>
</dbReference>
<dbReference type="Gene3D" id="3.40.190.10">
    <property type="entry name" value="Periplasmic binding protein-like II"/>
    <property type="match status" value="2"/>
</dbReference>
<dbReference type="AlphaFoldDB" id="A0A368L298"/>
<dbReference type="SUPFAM" id="SSF46785">
    <property type="entry name" value="Winged helix' DNA-binding domain"/>
    <property type="match status" value="1"/>
</dbReference>
<accession>A0A368L298</accession>
<evidence type="ECO:0000256" key="3">
    <source>
        <dbReference type="ARBA" id="ARBA00023125"/>
    </source>
</evidence>
<reference evidence="6 7" key="1">
    <citation type="journal article" date="2018" name="Int. J. Syst. Evol. Microbiol.">
        <title>Parvibium lacunae gen. nov., sp. nov., a new member of the family Alcaligenaceae isolated from a freshwater pond.</title>
        <authorList>
            <person name="Chen W.M."/>
            <person name="Xie P.B."/>
            <person name="Hsu M.Y."/>
            <person name="Sheu S.Y."/>
        </authorList>
    </citation>
    <scope>NUCLEOTIDE SEQUENCE [LARGE SCALE GENOMIC DNA]</scope>
    <source>
        <strain evidence="6 7">KMB9</strain>
    </source>
</reference>
<dbReference type="EMBL" id="QPGB01000003">
    <property type="protein sequence ID" value="RCS57510.1"/>
    <property type="molecule type" value="Genomic_DNA"/>
</dbReference>
<evidence type="ECO:0000256" key="4">
    <source>
        <dbReference type="ARBA" id="ARBA00023163"/>
    </source>
</evidence>
<dbReference type="GO" id="GO:0003700">
    <property type="term" value="F:DNA-binding transcription factor activity"/>
    <property type="evidence" value="ECO:0007669"/>
    <property type="project" value="InterPro"/>
</dbReference>
<dbReference type="InterPro" id="IPR005119">
    <property type="entry name" value="LysR_subst-bd"/>
</dbReference>
<keyword evidence="4" id="KW-0804">Transcription</keyword>
<comment type="caution">
    <text evidence="6">The sequence shown here is derived from an EMBL/GenBank/DDBJ whole genome shotgun (WGS) entry which is preliminary data.</text>
</comment>
<dbReference type="Gene3D" id="1.10.10.10">
    <property type="entry name" value="Winged helix-like DNA-binding domain superfamily/Winged helix DNA-binding domain"/>
    <property type="match status" value="1"/>
</dbReference>
<dbReference type="RefSeq" id="WP_114402991.1">
    <property type="nucleotide sequence ID" value="NZ_QPGB01000003.1"/>
</dbReference>
<proteinExistence type="inferred from homology"/>
<dbReference type="PANTHER" id="PTHR30579">
    <property type="entry name" value="TRANSCRIPTIONAL REGULATOR"/>
    <property type="match status" value="1"/>
</dbReference>
<dbReference type="Proteomes" id="UP000252357">
    <property type="component" value="Unassembled WGS sequence"/>
</dbReference>
<name>A0A368L298_9BURK</name>
<dbReference type="SUPFAM" id="SSF53850">
    <property type="entry name" value="Periplasmic binding protein-like II"/>
    <property type="match status" value="1"/>
</dbReference>
<sequence>MAQKNLATDLLRTFVAVVDEGGFSPAGALLGRSQPAISLQIKRLQEMVGANLLVREGRGFNLTDEGRVLLSYARPMLRLNDEAIARLSKSGLAGVVRLGVPNEYADSFLPDILGRFAQRYPDIAIEVGCELSTHLLAKLERGEYDLVFGLHTDSAATKGASKVQLKAQSWAEKLVWVGSPQHPVQTRRPLPLIVAPQGCVYRQRMLETLEGLGQPWRIAYTSPSFGGIKAGVLAGLGVTVLAASTVPDGLAVLGVSDGMPSLADIRVALHYNQAEASEAVQALAQFMTERLG</sequence>
<evidence type="ECO:0000256" key="2">
    <source>
        <dbReference type="ARBA" id="ARBA00023015"/>
    </source>
</evidence>
<dbReference type="PRINTS" id="PR00039">
    <property type="entry name" value="HTHLYSR"/>
</dbReference>
<dbReference type="OrthoDB" id="6555293at2"/>
<dbReference type="PROSITE" id="PS50931">
    <property type="entry name" value="HTH_LYSR"/>
    <property type="match status" value="1"/>
</dbReference>
<dbReference type="InterPro" id="IPR050176">
    <property type="entry name" value="LTTR"/>
</dbReference>
<feature type="domain" description="HTH lysR-type" evidence="5">
    <location>
        <begin position="6"/>
        <end position="63"/>
    </location>
</feature>
<keyword evidence="3" id="KW-0238">DNA-binding</keyword>
<protein>
    <submittedName>
        <fullName evidence="6">LysR family transcriptional regulator</fullName>
    </submittedName>
</protein>
<evidence type="ECO:0000259" key="5">
    <source>
        <dbReference type="PROSITE" id="PS50931"/>
    </source>
</evidence>
<dbReference type="InterPro" id="IPR036390">
    <property type="entry name" value="WH_DNA-bd_sf"/>
</dbReference>
<organism evidence="6 7">
    <name type="scientific">Parvibium lacunae</name>
    <dbReference type="NCBI Taxonomy" id="1888893"/>
    <lineage>
        <taxon>Bacteria</taxon>
        <taxon>Pseudomonadati</taxon>
        <taxon>Pseudomonadota</taxon>
        <taxon>Betaproteobacteria</taxon>
        <taxon>Burkholderiales</taxon>
        <taxon>Alcaligenaceae</taxon>
        <taxon>Parvibium</taxon>
    </lineage>
</organism>
<gene>
    <name evidence="6" type="ORF">DU000_08660</name>
</gene>